<proteinExistence type="predicted"/>
<keyword evidence="3" id="KW-0167">Capsid protein</keyword>
<dbReference type="InterPro" id="IPR036332">
    <property type="entry name" value="Major_coat_LA-virus_sf"/>
</dbReference>
<keyword evidence="3" id="KW-0946">Virion</keyword>
<sequence length="679" mass="76844">MINVYLENNYYDNATALFVRMYQDLWLLRISRLNNTREGKMTFSAKELESLDSKFKVLEYVRNCFNGGKVSMGFYSADNDFYTWAEELVSWKAKSLPKKVIKNKDDVPVTNPDYEKARITFSFRYWSCYEYNDGHSKSGKKFGDNFGFKHNLFKVPGNIGRVEIDGETRLEPCDTWSSLNDQSIDERSQALGHINCDNLTDTEIMLLNGYMTKKERMTPFLVDQDIDILPEEGKVLAYNIQEVPQGVAQYNERDVMSLMKKMIANHRWYEDARSAYHALQPWISQPSTETVESHWWVTLPRRLNIPKFGASRAMFPMLTSGDGVQVTQQAIDESSLLCSATLEHLVTSGVSNCLWFWGEYMTVFNQVDMHSMIDMLDNGIDISIKSQQRMLALISAVTDMVVPKACYDSVITCIDRGIENNLTRIVPFGYIDRTTIDKCGFNLEDDHKVIYNTVVAPGGTAIVLGLNGSLLANTPLSACFSIEAPELVKSFKGSDKKLMSFMNLWAAGTAARWQGKNLYYRIPNRSDIYVMYAANDVSIATPPVLINTDKCCGLYEIVDCVNREKTFGTNIVTSWALTKVMSWNKTPMMVLETCDRHSFSAIGNSTLMRFDSHVHIQDNKEIHYVSALLAKYDQEKGGFHVIHQRTAVPLPTNAVVSESSEADQGIPGTEESLEQTGAT</sequence>
<feature type="region of interest" description="Disordered" evidence="1">
    <location>
        <begin position="656"/>
        <end position="679"/>
    </location>
</feature>
<dbReference type="InterPro" id="IPR015302">
    <property type="entry name" value="Major_coat_LA-virus"/>
</dbReference>
<evidence type="ECO:0000259" key="2">
    <source>
        <dbReference type="Pfam" id="PF09220"/>
    </source>
</evidence>
<dbReference type="Gene3D" id="3.90.1840.10">
    <property type="entry name" value="Major capsid protein"/>
    <property type="match status" value="1"/>
</dbReference>
<dbReference type="SUPFAM" id="SSF82856">
    <property type="entry name" value="L-A virus major coat protein"/>
    <property type="match status" value="1"/>
</dbReference>
<dbReference type="Pfam" id="PF09220">
    <property type="entry name" value="LA-virus_coat"/>
    <property type="match status" value="1"/>
</dbReference>
<dbReference type="EMBL" id="MN628273">
    <property type="protein sequence ID" value="QIP68047.1"/>
    <property type="molecule type" value="Genomic_RNA"/>
</dbReference>
<protein>
    <submittedName>
        <fullName evidence="3">Coat protein</fullName>
    </submittedName>
</protein>
<reference evidence="3" key="1">
    <citation type="submission" date="2019-10" db="EMBL/GenBank/DDBJ databases">
        <title>The virome associated to Eryshiphales from vegetable crops in Italy.</title>
        <authorList>
            <person name="Chiapello M."/>
            <person name="Turina M."/>
        </authorList>
    </citation>
    <scope>NUCLEOTIDE SEQUENCE</scope>
    <source>
        <strain evidence="3">PM-A_DN31467</strain>
    </source>
</reference>
<evidence type="ECO:0000313" key="3">
    <source>
        <dbReference type="EMBL" id="QIP68047.1"/>
    </source>
</evidence>
<dbReference type="GO" id="GO:0019028">
    <property type="term" value="C:viral capsid"/>
    <property type="evidence" value="ECO:0007669"/>
    <property type="project" value="UniProtKB-KW"/>
</dbReference>
<feature type="domain" description="Major coat protein L-A virus" evidence="2">
    <location>
        <begin position="252"/>
        <end position="338"/>
    </location>
</feature>
<accession>A0A6G9EN62</accession>
<evidence type="ECO:0000256" key="1">
    <source>
        <dbReference type="SAM" id="MobiDB-lite"/>
    </source>
</evidence>
<organism evidence="3">
    <name type="scientific">Erysiphales associated totivirus 2</name>
    <dbReference type="NCBI Taxonomy" id="2719849"/>
    <lineage>
        <taxon>Viruses</taxon>
        <taxon>Riboviria</taxon>
        <taxon>Orthornavirae</taxon>
        <taxon>Duplornaviricota</taxon>
        <taxon>Chrymotiviricetes</taxon>
        <taxon>Ghabrivirales</taxon>
        <taxon>Alphatotivirineae</taxon>
        <taxon>Orthototiviridae</taxon>
        <taxon>Totivirus</taxon>
    </lineage>
</organism>
<name>A0A6G9EN62_9VIRU</name>